<dbReference type="InterPro" id="IPR050109">
    <property type="entry name" value="HTH-type_TetR-like_transc_reg"/>
</dbReference>
<dbReference type="Proteomes" id="UP000019226">
    <property type="component" value="Chromosome"/>
</dbReference>
<dbReference type="Pfam" id="PF00440">
    <property type="entry name" value="TetR_N"/>
    <property type="match status" value="1"/>
</dbReference>
<evidence type="ECO:0000256" key="2">
    <source>
        <dbReference type="ARBA" id="ARBA00023125"/>
    </source>
</evidence>
<dbReference type="Gene3D" id="1.10.357.10">
    <property type="entry name" value="Tetracycline Repressor, domain 2"/>
    <property type="match status" value="1"/>
</dbReference>
<evidence type="ECO:0000259" key="5">
    <source>
        <dbReference type="PROSITE" id="PS50977"/>
    </source>
</evidence>
<evidence type="ECO:0000256" key="3">
    <source>
        <dbReference type="ARBA" id="ARBA00023163"/>
    </source>
</evidence>
<organism evidence="6 7">
    <name type="scientific">Corynebacterium casei LMG S-19264</name>
    <dbReference type="NCBI Taxonomy" id="1285583"/>
    <lineage>
        <taxon>Bacteria</taxon>
        <taxon>Bacillati</taxon>
        <taxon>Actinomycetota</taxon>
        <taxon>Actinomycetes</taxon>
        <taxon>Mycobacteriales</taxon>
        <taxon>Corynebacteriaceae</taxon>
        <taxon>Corynebacterium</taxon>
    </lineage>
</organism>
<dbReference type="EMBL" id="CP004350">
    <property type="protein sequence ID" value="AHI20669.1"/>
    <property type="molecule type" value="Genomic_DNA"/>
</dbReference>
<keyword evidence="7" id="KW-1185">Reference proteome</keyword>
<gene>
    <name evidence="6" type="ORF">CCASEI_10570</name>
</gene>
<feature type="DNA-binding region" description="H-T-H motif" evidence="4">
    <location>
        <begin position="30"/>
        <end position="49"/>
    </location>
</feature>
<evidence type="ECO:0000313" key="6">
    <source>
        <dbReference type="EMBL" id="AHI20669.1"/>
    </source>
</evidence>
<proteinExistence type="predicted"/>
<dbReference type="InterPro" id="IPR001647">
    <property type="entry name" value="HTH_TetR"/>
</dbReference>
<reference evidence="7" key="1">
    <citation type="submission" date="2013-02" db="EMBL/GenBank/DDBJ databases">
        <title>The complete genome sequence of Corynebacterium casei LMG S-19264 (=DSM 44701).</title>
        <authorList>
            <person name="Ruckert C."/>
            <person name="Albersmeier A."/>
            <person name="Kalinowski J."/>
        </authorList>
    </citation>
    <scope>NUCLEOTIDE SEQUENCE [LARGE SCALE GENOMIC DNA]</scope>
    <source>
        <strain evidence="7">LMG S-19264</strain>
    </source>
</reference>
<name>A0ABM5PRN8_9CORY</name>
<keyword evidence="1" id="KW-0805">Transcription regulation</keyword>
<evidence type="ECO:0000256" key="1">
    <source>
        <dbReference type="ARBA" id="ARBA00023015"/>
    </source>
</evidence>
<dbReference type="InterPro" id="IPR023772">
    <property type="entry name" value="DNA-bd_HTH_TetR-type_CS"/>
</dbReference>
<dbReference type="PROSITE" id="PS50977">
    <property type="entry name" value="HTH_TETR_2"/>
    <property type="match status" value="1"/>
</dbReference>
<keyword evidence="2 4" id="KW-0238">DNA-binding</keyword>
<evidence type="ECO:0000313" key="7">
    <source>
        <dbReference type="Proteomes" id="UP000019226"/>
    </source>
</evidence>
<dbReference type="PANTHER" id="PTHR30055:SF238">
    <property type="entry name" value="MYCOFACTOCIN BIOSYNTHESIS TRANSCRIPTIONAL REGULATOR MFTR-RELATED"/>
    <property type="match status" value="1"/>
</dbReference>
<keyword evidence="3" id="KW-0804">Transcription</keyword>
<dbReference type="SUPFAM" id="SSF46689">
    <property type="entry name" value="Homeodomain-like"/>
    <property type="match status" value="1"/>
</dbReference>
<accession>A0ABM5PRN8</accession>
<protein>
    <submittedName>
        <fullName evidence="6">TetR family transcriptional regulator</fullName>
    </submittedName>
</protein>
<dbReference type="PROSITE" id="PS01081">
    <property type="entry name" value="HTH_TETR_1"/>
    <property type="match status" value="1"/>
</dbReference>
<evidence type="ECO:0000256" key="4">
    <source>
        <dbReference type="PROSITE-ProRule" id="PRU00335"/>
    </source>
</evidence>
<dbReference type="InterPro" id="IPR009057">
    <property type="entry name" value="Homeodomain-like_sf"/>
</dbReference>
<sequence>MTSPRAEATKTAIEDAALDLALERGYEQVTVDMICEQVGVTQRTFFNHFPTKDDALLGRDLPEVDERAAREFIVSNGSLLLDAVSLITMPTEGRTHHRASDRWKVIAATPSLLTKQMERLEALEGELNEIITLRLRSQYPQRSKEELDDEVAMTTHMLNGVFRWIGTRAEIDGHTPEAFAAIADQARGTLRDVVQHSASSDE</sequence>
<dbReference type="PANTHER" id="PTHR30055">
    <property type="entry name" value="HTH-TYPE TRANSCRIPTIONAL REGULATOR RUTR"/>
    <property type="match status" value="1"/>
</dbReference>
<dbReference type="PRINTS" id="PR00455">
    <property type="entry name" value="HTHTETR"/>
</dbReference>
<dbReference type="GeneID" id="82878965"/>
<feature type="domain" description="HTH tetR-type" evidence="5">
    <location>
        <begin position="7"/>
        <end position="67"/>
    </location>
</feature>
<dbReference type="RefSeq" id="WP_006821875.1">
    <property type="nucleotide sequence ID" value="NZ_CP004350.1"/>
</dbReference>